<dbReference type="GO" id="GO:0000428">
    <property type="term" value="C:DNA-directed RNA polymerase complex"/>
    <property type="evidence" value="ECO:0007669"/>
    <property type="project" value="UniProtKB-KW"/>
</dbReference>
<dbReference type="SUPFAM" id="SSF88946">
    <property type="entry name" value="Sigma2 domain of RNA polymerase sigma factors"/>
    <property type="match status" value="1"/>
</dbReference>
<dbReference type="InterPro" id="IPR052704">
    <property type="entry name" value="ECF_Sigma-70_Domain"/>
</dbReference>
<reference evidence="4" key="1">
    <citation type="submission" date="2020-10" db="EMBL/GenBank/DDBJ databases">
        <title>Taxonomic study of unclassified bacteria belonging to the class Ktedonobacteria.</title>
        <authorList>
            <person name="Yabe S."/>
            <person name="Wang C.M."/>
            <person name="Zheng Y."/>
            <person name="Sakai Y."/>
            <person name="Cavaletti L."/>
            <person name="Monciardini P."/>
            <person name="Donadio S."/>
        </authorList>
    </citation>
    <scope>NUCLEOTIDE SEQUENCE</scope>
    <source>
        <strain evidence="4">ID150040</strain>
    </source>
</reference>
<keyword evidence="4" id="KW-0804">Transcription</keyword>
<organism evidence="4 5">
    <name type="scientific">Reticulibacter mediterranei</name>
    <dbReference type="NCBI Taxonomy" id="2778369"/>
    <lineage>
        <taxon>Bacteria</taxon>
        <taxon>Bacillati</taxon>
        <taxon>Chloroflexota</taxon>
        <taxon>Ktedonobacteria</taxon>
        <taxon>Ktedonobacterales</taxon>
        <taxon>Reticulibacteraceae</taxon>
        <taxon>Reticulibacter</taxon>
    </lineage>
</organism>
<dbReference type="GO" id="GO:0016987">
    <property type="term" value="F:sigma factor activity"/>
    <property type="evidence" value="ECO:0007669"/>
    <property type="project" value="InterPro"/>
</dbReference>
<dbReference type="Gene3D" id="3.10.450.50">
    <property type="match status" value="1"/>
</dbReference>
<dbReference type="Proteomes" id="UP000597444">
    <property type="component" value="Unassembled WGS sequence"/>
</dbReference>
<dbReference type="Gene3D" id="1.10.1740.10">
    <property type="match status" value="1"/>
</dbReference>
<dbReference type="InterPro" id="IPR013325">
    <property type="entry name" value="RNA_pol_sigma_r2"/>
</dbReference>
<evidence type="ECO:0000259" key="3">
    <source>
        <dbReference type="Pfam" id="PF08281"/>
    </source>
</evidence>
<dbReference type="InterPro" id="IPR013324">
    <property type="entry name" value="RNA_pol_sigma_r3/r4-like"/>
</dbReference>
<dbReference type="InterPro" id="IPR032710">
    <property type="entry name" value="NTF2-like_dom_sf"/>
</dbReference>
<evidence type="ECO:0000256" key="1">
    <source>
        <dbReference type="ARBA" id="ARBA00011344"/>
    </source>
</evidence>
<dbReference type="RefSeq" id="WP_220208930.1">
    <property type="nucleotide sequence ID" value="NZ_BNJK01000002.1"/>
</dbReference>
<name>A0A8J3ITB7_9CHLR</name>
<sequence>MAERTEQIFNQYRWLLFSIAYRMLGSRTEAEDIVQEAFLRWLEADEEAVQSPRAYLSTVVVRLCIDQQRSARAQREVYTGTWLPEPLLTEQQPELTETAALAESLSFAFLVMLENLGPLERAVFLLREAFEFEYAEIAEMTGKSEANCRQILHRAQQHLGQRRGRYDVSHEQQERITAQFLQASTSGDIDGFLQLLSDDIVFTADGGGKAKAGLKPVRGREKVARGTLSGLRILLPAIVSRIEMVNGQPAIIGYIDGRPYAVIVLDIVDEHIHAIYAILNPDKLRSLPHL</sequence>
<dbReference type="GO" id="GO:0006352">
    <property type="term" value="P:DNA-templated transcription initiation"/>
    <property type="evidence" value="ECO:0007669"/>
    <property type="project" value="InterPro"/>
</dbReference>
<dbReference type="NCBIfam" id="NF007214">
    <property type="entry name" value="PRK09636.1"/>
    <property type="match status" value="1"/>
</dbReference>
<feature type="domain" description="RNA polymerase sigma-70 region 2" evidence="2">
    <location>
        <begin position="9"/>
        <end position="72"/>
    </location>
</feature>
<feature type="domain" description="RNA polymerase sigma factor 70 region 4 type 2" evidence="3">
    <location>
        <begin position="108"/>
        <end position="159"/>
    </location>
</feature>
<dbReference type="InterPro" id="IPR014284">
    <property type="entry name" value="RNA_pol_sigma-70_dom"/>
</dbReference>
<dbReference type="Pfam" id="PF04542">
    <property type="entry name" value="Sigma70_r2"/>
    <property type="match status" value="1"/>
</dbReference>
<dbReference type="InterPro" id="IPR014303">
    <property type="entry name" value="RNA_pol_sigma-70_ECF"/>
</dbReference>
<protein>
    <submittedName>
        <fullName evidence="4">DNA-directed RNA polymerase sigma-70 factor</fullName>
    </submittedName>
</protein>
<keyword evidence="4" id="KW-0240">DNA-directed RNA polymerase</keyword>
<dbReference type="AlphaFoldDB" id="A0A8J3ITB7"/>
<dbReference type="SUPFAM" id="SSF88659">
    <property type="entry name" value="Sigma3 and sigma4 domains of RNA polymerase sigma factors"/>
    <property type="match status" value="1"/>
</dbReference>
<dbReference type="GO" id="GO:0003677">
    <property type="term" value="F:DNA binding"/>
    <property type="evidence" value="ECO:0007669"/>
    <property type="project" value="InterPro"/>
</dbReference>
<accession>A0A8J3ITB7</accession>
<dbReference type="PANTHER" id="PTHR30173:SF36">
    <property type="entry name" value="ECF RNA POLYMERASE SIGMA FACTOR SIGJ"/>
    <property type="match status" value="1"/>
</dbReference>
<comment type="subunit">
    <text evidence="1">Interacts transiently with the RNA polymerase catalytic core formed by RpoA, RpoB, RpoC and RpoZ (2 alpha, 1 beta, 1 beta' and 1 omega subunit) to form the RNA polymerase holoenzyme that can initiate transcription.</text>
</comment>
<keyword evidence="5" id="KW-1185">Reference proteome</keyword>
<dbReference type="InterPro" id="IPR007627">
    <property type="entry name" value="RNA_pol_sigma70_r2"/>
</dbReference>
<dbReference type="InterPro" id="IPR036388">
    <property type="entry name" value="WH-like_DNA-bd_sf"/>
</dbReference>
<dbReference type="PANTHER" id="PTHR30173">
    <property type="entry name" value="SIGMA 19 FACTOR"/>
    <property type="match status" value="1"/>
</dbReference>
<comment type="caution">
    <text evidence="4">The sequence shown here is derived from an EMBL/GenBank/DDBJ whole genome shotgun (WGS) entry which is preliminary data.</text>
</comment>
<proteinExistence type="predicted"/>
<evidence type="ECO:0000313" key="5">
    <source>
        <dbReference type="Proteomes" id="UP000597444"/>
    </source>
</evidence>
<dbReference type="InterPro" id="IPR013249">
    <property type="entry name" value="RNA_pol_sigma70_r4_t2"/>
</dbReference>
<evidence type="ECO:0000259" key="2">
    <source>
        <dbReference type="Pfam" id="PF04542"/>
    </source>
</evidence>
<dbReference type="SUPFAM" id="SSF54427">
    <property type="entry name" value="NTF2-like"/>
    <property type="match status" value="1"/>
</dbReference>
<evidence type="ECO:0000313" key="4">
    <source>
        <dbReference type="EMBL" id="GHO98165.1"/>
    </source>
</evidence>
<gene>
    <name evidence="4" type="ORF">KSF_082130</name>
</gene>
<dbReference type="Gene3D" id="1.10.10.10">
    <property type="entry name" value="Winged helix-like DNA-binding domain superfamily/Winged helix DNA-binding domain"/>
    <property type="match status" value="1"/>
</dbReference>
<dbReference type="Pfam" id="PF08281">
    <property type="entry name" value="Sigma70_r4_2"/>
    <property type="match status" value="1"/>
</dbReference>
<dbReference type="NCBIfam" id="TIGR02957">
    <property type="entry name" value="SigX4"/>
    <property type="match status" value="1"/>
</dbReference>
<dbReference type="EMBL" id="BNJK01000002">
    <property type="protein sequence ID" value="GHO98165.1"/>
    <property type="molecule type" value="Genomic_DNA"/>
</dbReference>
<dbReference type="NCBIfam" id="TIGR02937">
    <property type="entry name" value="sigma70-ECF"/>
    <property type="match status" value="1"/>
</dbReference>